<dbReference type="InterPro" id="IPR036591">
    <property type="entry name" value="YggU-like_sf"/>
</dbReference>
<evidence type="ECO:0000256" key="1">
    <source>
        <dbReference type="ARBA" id="ARBA00010364"/>
    </source>
</evidence>
<dbReference type="SMART" id="SM01152">
    <property type="entry name" value="DUF167"/>
    <property type="match status" value="1"/>
</dbReference>
<evidence type="ECO:0000313" key="3">
    <source>
        <dbReference type="EMBL" id="GHF48556.1"/>
    </source>
</evidence>
<dbReference type="InterPro" id="IPR003746">
    <property type="entry name" value="DUF167"/>
</dbReference>
<dbReference type="NCBIfam" id="TIGR00251">
    <property type="entry name" value="DUF167 family protein"/>
    <property type="match status" value="1"/>
</dbReference>
<evidence type="ECO:0000256" key="2">
    <source>
        <dbReference type="HAMAP-Rule" id="MF_00634"/>
    </source>
</evidence>
<comment type="similarity">
    <text evidence="1 2">Belongs to the UPF0235 family.</text>
</comment>
<proteinExistence type="inferred from homology"/>
<dbReference type="HAMAP" id="MF_00634">
    <property type="entry name" value="UPF0235"/>
    <property type="match status" value="1"/>
</dbReference>
<accession>A0A8J3GXS8</accession>
<evidence type="ECO:0000313" key="4">
    <source>
        <dbReference type="Proteomes" id="UP000626220"/>
    </source>
</evidence>
<dbReference type="Gene3D" id="3.30.1200.10">
    <property type="entry name" value="YggU-like"/>
    <property type="match status" value="1"/>
</dbReference>
<reference evidence="3" key="1">
    <citation type="journal article" date="2014" name="Int. J. Syst. Evol. Microbiol.">
        <title>Complete genome sequence of Corynebacterium casei LMG S-19264T (=DSM 44701T), isolated from a smear-ripened cheese.</title>
        <authorList>
            <consortium name="US DOE Joint Genome Institute (JGI-PGF)"/>
            <person name="Walter F."/>
            <person name="Albersmeier A."/>
            <person name="Kalinowski J."/>
            <person name="Ruckert C."/>
        </authorList>
    </citation>
    <scope>NUCLEOTIDE SEQUENCE</scope>
    <source>
        <strain evidence="3">KCTC 42650</strain>
    </source>
</reference>
<name>A0A8J3GXS8_9RHOB</name>
<dbReference type="EMBL" id="BNCJ01000004">
    <property type="protein sequence ID" value="GHF48556.1"/>
    <property type="molecule type" value="Genomic_DNA"/>
</dbReference>
<gene>
    <name evidence="3" type="ORF">GCM10017056_20130</name>
</gene>
<organism evidence="3 4">
    <name type="scientific">Seohaeicola zhoushanensis</name>
    <dbReference type="NCBI Taxonomy" id="1569283"/>
    <lineage>
        <taxon>Bacteria</taxon>
        <taxon>Pseudomonadati</taxon>
        <taxon>Pseudomonadota</taxon>
        <taxon>Alphaproteobacteria</taxon>
        <taxon>Rhodobacterales</taxon>
        <taxon>Roseobacteraceae</taxon>
        <taxon>Seohaeicola</taxon>
    </lineage>
</organism>
<dbReference type="SUPFAM" id="SSF69786">
    <property type="entry name" value="YggU-like"/>
    <property type="match status" value="1"/>
</dbReference>
<comment type="caution">
    <text evidence="3">The sequence shown here is derived from an EMBL/GenBank/DDBJ whole genome shotgun (WGS) entry which is preliminary data.</text>
</comment>
<dbReference type="Proteomes" id="UP000626220">
    <property type="component" value="Unassembled WGS sequence"/>
</dbReference>
<keyword evidence="4" id="KW-1185">Reference proteome</keyword>
<dbReference type="AlphaFoldDB" id="A0A8J3GXS8"/>
<protein>
    <recommendedName>
        <fullName evidence="2">UPF0235 protein GCM10017056_20130</fullName>
    </recommendedName>
</protein>
<dbReference type="Pfam" id="PF02594">
    <property type="entry name" value="DUF167"/>
    <property type="match status" value="1"/>
</dbReference>
<sequence>MAKLRDLPDLSDLAVAGGEIAVRVTPRAARARLVAEAGTLRAYVTVPPEDGKANAAVQELLAAAMGIAPSHLRLLRGQTARDKVFAYLGGAGLSR</sequence>
<dbReference type="RefSeq" id="WP_229864018.1">
    <property type="nucleotide sequence ID" value="NZ_BNCJ01000004.1"/>
</dbReference>
<reference evidence="3" key="2">
    <citation type="submission" date="2020-09" db="EMBL/GenBank/DDBJ databases">
        <authorList>
            <person name="Sun Q."/>
            <person name="Kim S."/>
        </authorList>
    </citation>
    <scope>NUCLEOTIDE SEQUENCE</scope>
    <source>
        <strain evidence="3">KCTC 42650</strain>
    </source>
</reference>